<dbReference type="OrthoDB" id="107110at2759"/>
<dbReference type="Proteomes" id="UP000807353">
    <property type="component" value="Unassembled WGS sequence"/>
</dbReference>
<proteinExistence type="predicted"/>
<accession>A0A9P5YBS4</accession>
<dbReference type="EMBL" id="MU150246">
    <property type="protein sequence ID" value="KAF9465551.1"/>
    <property type="molecule type" value="Genomic_DNA"/>
</dbReference>
<comment type="caution">
    <text evidence="1">The sequence shown here is derived from an EMBL/GenBank/DDBJ whole genome shotgun (WGS) entry which is preliminary data.</text>
</comment>
<evidence type="ECO:0000313" key="2">
    <source>
        <dbReference type="Proteomes" id="UP000807353"/>
    </source>
</evidence>
<gene>
    <name evidence="1" type="ORF">BDZ94DRAFT_1296338</name>
</gene>
<sequence length="417" mass="46652">MALNNKKLISGWGHCAGTALARDTTGVRKIMESDEDTIAYPPPHRVVHDFFLPVNLGRLLSPQLEYQYLHFFMQLFNMVNSKLLQSYSKLSLTWRYNFNEVEQNELYGKAVKKALSKLNTKPFDADALISIKAADDLIYFDESCELVDKPLKAKPKPLLPLPGATTGHIGATLLGLSKAMSCRLHLFSIMHEAGHNDIVKFAIQKLFGHLTHENEDGVLAALCIKLLLEFNPLHKMTKNKEVKLVAGYMCVIYSVPQHALYLCSGTPSEPLLAEAVAQIMVGKDPLSLLQDYLSHGLISKGEQRELISCLLLMLACDKALKWQDGKQLFSEPIGVIEFLEALIGNNYIDSVKKLRPTNILNDQNLEEAFSDAQINFTHFVKGGDSDTDPTNERAEKYNTRLYIAIVMNMGMQPKVSV</sequence>
<dbReference type="AlphaFoldDB" id="A0A9P5YBS4"/>
<reference evidence="1" key="1">
    <citation type="submission" date="2020-11" db="EMBL/GenBank/DDBJ databases">
        <authorList>
            <consortium name="DOE Joint Genome Institute"/>
            <person name="Ahrendt S."/>
            <person name="Riley R."/>
            <person name="Andreopoulos W."/>
            <person name="Labutti K."/>
            <person name="Pangilinan J."/>
            <person name="Ruiz-Duenas F.J."/>
            <person name="Barrasa J.M."/>
            <person name="Sanchez-Garcia M."/>
            <person name="Camarero S."/>
            <person name="Miyauchi S."/>
            <person name="Serrano A."/>
            <person name="Linde D."/>
            <person name="Babiker R."/>
            <person name="Drula E."/>
            <person name="Ayuso-Fernandez I."/>
            <person name="Pacheco R."/>
            <person name="Padilla G."/>
            <person name="Ferreira P."/>
            <person name="Barriuso J."/>
            <person name="Kellner H."/>
            <person name="Castanera R."/>
            <person name="Alfaro M."/>
            <person name="Ramirez L."/>
            <person name="Pisabarro A.G."/>
            <person name="Kuo A."/>
            <person name="Tritt A."/>
            <person name="Lipzen A."/>
            <person name="He G."/>
            <person name="Yan M."/>
            <person name="Ng V."/>
            <person name="Cullen D."/>
            <person name="Martin F."/>
            <person name="Rosso M.-N."/>
            <person name="Henrissat B."/>
            <person name="Hibbett D."/>
            <person name="Martinez A.T."/>
            <person name="Grigoriev I.V."/>
        </authorList>
    </citation>
    <scope>NUCLEOTIDE SEQUENCE</scope>
    <source>
        <strain evidence="1">CBS 247.69</strain>
    </source>
</reference>
<keyword evidence="2" id="KW-1185">Reference proteome</keyword>
<dbReference type="PANTHER" id="PTHR33266">
    <property type="entry name" value="CHROMOSOME 15, WHOLE GENOME SHOTGUN SEQUENCE"/>
    <property type="match status" value="1"/>
</dbReference>
<name>A0A9P5YBS4_9AGAR</name>
<dbReference type="PANTHER" id="PTHR33266:SF1">
    <property type="entry name" value="F-BOX DOMAIN-CONTAINING PROTEIN"/>
    <property type="match status" value="1"/>
</dbReference>
<evidence type="ECO:0000313" key="1">
    <source>
        <dbReference type="EMBL" id="KAF9465551.1"/>
    </source>
</evidence>
<organism evidence="1 2">
    <name type="scientific">Collybia nuda</name>
    <dbReference type="NCBI Taxonomy" id="64659"/>
    <lineage>
        <taxon>Eukaryota</taxon>
        <taxon>Fungi</taxon>
        <taxon>Dikarya</taxon>
        <taxon>Basidiomycota</taxon>
        <taxon>Agaricomycotina</taxon>
        <taxon>Agaricomycetes</taxon>
        <taxon>Agaricomycetidae</taxon>
        <taxon>Agaricales</taxon>
        <taxon>Tricholomatineae</taxon>
        <taxon>Clitocybaceae</taxon>
        <taxon>Collybia</taxon>
    </lineage>
</organism>
<protein>
    <submittedName>
        <fullName evidence="1">Uncharacterized protein</fullName>
    </submittedName>
</protein>